<reference evidence="1 2" key="1">
    <citation type="submission" date="2023-01" db="EMBL/GenBank/DDBJ databases">
        <authorList>
            <person name="Edelman T.J."/>
            <person name="Baldwin A.R."/>
            <person name="Chauncey H.A."/>
            <person name="Connelly K.A."/>
            <person name="Daniel I."/>
            <person name="Fitzgerald E.B."/>
            <person name="McKinney B.E."/>
            <person name="Murray D.M."/>
            <person name="Parshall S."/>
            <person name="Stokes L.T."/>
            <person name="Tanaka K.N."/>
            <person name="Vinson E.C."/>
            <person name="Klevikis C."/>
            <person name="Temple L."/>
            <person name="Rinehart C.A."/>
            <person name="Garlena R.A."/>
            <person name="Russell D.A."/>
            <person name="Jacobs-Sera D."/>
            <person name="Hatfull G.F."/>
        </authorList>
    </citation>
    <scope>NUCLEOTIDE SEQUENCE [LARGE SCALE GENOMIC DNA]</scope>
</reference>
<dbReference type="EMBL" id="OQ190478">
    <property type="protein sequence ID" value="WDS51707.1"/>
    <property type="molecule type" value="Genomic_DNA"/>
</dbReference>
<proteinExistence type="predicted"/>
<protein>
    <submittedName>
        <fullName evidence="1">Uncharacterized protein</fullName>
    </submittedName>
</protein>
<keyword evidence="2" id="KW-1185">Reference proteome</keyword>
<evidence type="ECO:0000313" key="1">
    <source>
        <dbReference type="EMBL" id="WDS51707.1"/>
    </source>
</evidence>
<organism evidence="1 2">
    <name type="scientific">Microbacterium phage Barnstormer</name>
    <dbReference type="NCBI Taxonomy" id="3028491"/>
    <lineage>
        <taxon>Viruses</taxon>
        <taxon>Duplodnaviria</taxon>
        <taxon>Heunggongvirae</taxon>
        <taxon>Uroviricota</taxon>
        <taxon>Caudoviricetes</taxon>
        <taxon>Casidaviridae</taxon>
        <taxon>Barnstormervirus</taxon>
        <taxon>Barnstormervirus barnstormer</taxon>
    </lineage>
</organism>
<sequence>MSKHTNPVTETTFATRKAAQEFANLRSMVDGKIVTGPFIQGPKFVVYSSDPS</sequence>
<accession>A0AAE9ZJI4</accession>
<gene>
    <name evidence="1" type="primary">70</name>
    <name evidence="1" type="ORF">SEA_BARNSTORMER_70</name>
</gene>
<name>A0AAE9ZJI4_9CAUD</name>
<dbReference type="Proteomes" id="UP001215092">
    <property type="component" value="Segment"/>
</dbReference>
<evidence type="ECO:0000313" key="2">
    <source>
        <dbReference type="Proteomes" id="UP001215092"/>
    </source>
</evidence>